<keyword evidence="2" id="KW-1185">Reference proteome</keyword>
<evidence type="ECO:0000313" key="2">
    <source>
        <dbReference type="Proteomes" id="UP000299102"/>
    </source>
</evidence>
<gene>
    <name evidence="1" type="ORF">EVAR_6820_1</name>
</gene>
<comment type="caution">
    <text evidence="1">The sequence shown here is derived from an EMBL/GenBank/DDBJ whole genome shotgun (WGS) entry which is preliminary data.</text>
</comment>
<name>A0A4C1U6D3_EUMVA</name>
<proteinExistence type="predicted"/>
<dbReference type="EMBL" id="BGZK01000133">
    <property type="protein sequence ID" value="GBP21848.1"/>
    <property type="molecule type" value="Genomic_DNA"/>
</dbReference>
<dbReference type="AlphaFoldDB" id="A0A4C1U6D3"/>
<sequence>MPTYRDRIFRVDENAPGRVQHPLAGLTRIGKSQSHAGYISAAGVEGAGRGAAAVSPPIDRIHFIIPALGAKWESSNSAERLSRLMFYRRGIAGAMFPLKEHRTLLRPHRFAEFENRCATKCRSDVTLRIFASQVRDFGFDPEIGML</sequence>
<organism evidence="1 2">
    <name type="scientific">Eumeta variegata</name>
    <name type="common">Bagworm moth</name>
    <name type="synonym">Eumeta japonica</name>
    <dbReference type="NCBI Taxonomy" id="151549"/>
    <lineage>
        <taxon>Eukaryota</taxon>
        <taxon>Metazoa</taxon>
        <taxon>Ecdysozoa</taxon>
        <taxon>Arthropoda</taxon>
        <taxon>Hexapoda</taxon>
        <taxon>Insecta</taxon>
        <taxon>Pterygota</taxon>
        <taxon>Neoptera</taxon>
        <taxon>Endopterygota</taxon>
        <taxon>Lepidoptera</taxon>
        <taxon>Glossata</taxon>
        <taxon>Ditrysia</taxon>
        <taxon>Tineoidea</taxon>
        <taxon>Psychidae</taxon>
        <taxon>Oiketicinae</taxon>
        <taxon>Eumeta</taxon>
    </lineage>
</organism>
<dbReference type="Proteomes" id="UP000299102">
    <property type="component" value="Unassembled WGS sequence"/>
</dbReference>
<accession>A0A4C1U6D3</accession>
<evidence type="ECO:0000313" key="1">
    <source>
        <dbReference type="EMBL" id="GBP21848.1"/>
    </source>
</evidence>
<reference evidence="1 2" key="1">
    <citation type="journal article" date="2019" name="Commun. Biol.">
        <title>The bagworm genome reveals a unique fibroin gene that provides high tensile strength.</title>
        <authorList>
            <person name="Kono N."/>
            <person name="Nakamura H."/>
            <person name="Ohtoshi R."/>
            <person name="Tomita M."/>
            <person name="Numata K."/>
            <person name="Arakawa K."/>
        </authorList>
    </citation>
    <scope>NUCLEOTIDE SEQUENCE [LARGE SCALE GENOMIC DNA]</scope>
</reference>
<protein>
    <submittedName>
        <fullName evidence="1">Uncharacterized protein</fullName>
    </submittedName>
</protein>